<dbReference type="InterPro" id="IPR010347">
    <property type="entry name" value="Tdp1"/>
</dbReference>
<dbReference type="SUPFAM" id="SSF56024">
    <property type="entry name" value="Phospholipase D/nuclease"/>
    <property type="match status" value="2"/>
</dbReference>
<comment type="similarity">
    <text evidence="2">Belongs to the tyrosyl-DNA phosphodiesterase family.</text>
</comment>
<dbReference type="GO" id="GO:0003697">
    <property type="term" value="F:single-stranded DNA binding"/>
    <property type="evidence" value="ECO:0007669"/>
    <property type="project" value="TreeGrafter"/>
</dbReference>
<feature type="site" description="Interaction with DNA" evidence="11">
    <location>
        <position position="321"/>
    </location>
</feature>
<evidence type="ECO:0000256" key="7">
    <source>
        <dbReference type="ARBA" id="ARBA00023204"/>
    </source>
</evidence>
<evidence type="ECO:0000256" key="6">
    <source>
        <dbReference type="ARBA" id="ARBA00022839"/>
    </source>
</evidence>
<dbReference type="GO" id="GO:0004527">
    <property type="term" value="F:exonuclease activity"/>
    <property type="evidence" value="ECO:0007669"/>
    <property type="project" value="UniProtKB-KW"/>
</dbReference>
<evidence type="ECO:0000313" key="13">
    <source>
        <dbReference type="Proteomes" id="UP000440578"/>
    </source>
</evidence>
<dbReference type="Proteomes" id="UP000440578">
    <property type="component" value="Unassembled WGS sequence"/>
</dbReference>
<protein>
    <submittedName>
        <fullName evidence="12">Tyrosyl-DNA phosphodiesterase 1</fullName>
    </submittedName>
</protein>
<dbReference type="GO" id="GO:0006281">
    <property type="term" value="P:DNA repair"/>
    <property type="evidence" value="ECO:0007669"/>
    <property type="project" value="UniProtKB-KW"/>
</dbReference>
<evidence type="ECO:0000256" key="1">
    <source>
        <dbReference type="ARBA" id="ARBA00004123"/>
    </source>
</evidence>
<evidence type="ECO:0000256" key="8">
    <source>
        <dbReference type="ARBA" id="ARBA00023242"/>
    </source>
</evidence>
<dbReference type="PANTHER" id="PTHR12415:SF0">
    <property type="entry name" value="TYROSYL-DNA PHOSPHODIESTERASE 1"/>
    <property type="match status" value="1"/>
</dbReference>
<evidence type="ECO:0000256" key="5">
    <source>
        <dbReference type="ARBA" id="ARBA00022801"/>
    </source>
</evidence>
<dbReference type="PANTHER" id="PTHR12415">
    <property type="entry name" value="TYROSYL-DNA PHOSPHODIESTERASE 1"/>
    <property type="match status" value="1"/>
</dbReference>
<dbReference type="Gene3D" id="3.30.870.10">
    <property type="entry name" value="Endonuclease Chain A"/>
    <property type="match status" value="2"/>
</dbReference>
<dbReference type="EMBL" id="VIIS01001862">
    <property type="protein sequence ID" value="KAF0291652.1"/>
    <property type="molecule type" value="Genomic_DNA"/>
</dbReference>
<keyword evidence="3" id="KW-0540">Nuclease</keyword>
<dbReference type="OrthoDB" id="47785at2759"/>
<feature type="active site" description="Proton donor/acceptor" evidence="9">
    <location>
        <position position="296"/>
    </location>
</feature>
<dbReference type="GO" id="GO:0003690">
    <property type="term" value="F:double-stranded DNA binding"/>
    <property type="evidence" value="ECO:0007669"/>
    <property type="project" value="TreeGrafter"/>
</dbReference>
<comment type="caution">
    <text evidence="12">The sequence shown here is derived from an EMBL/GenBank/DDBJ whole genome shotgun (WGS) entry which is preliminary data.</text>
</comment>
<name>A0A6A4VM14_AMPAM</name>
<dbReference type="AlphaFoldDB" id="A0A6A4VM14"/>
<evidence type="ECO:0000256" key="11">
    <source>
        <dbReference type="PIRSR" id="PIRSR610347-3"/>
    </source>
</evidence>
<keyword evidence="5" id="KW-0378">Hydrolase</keyword>
<evidence type="ECO:0000256" key="9">
    <source>
        <dbReference type="PIRSR" id="PIRSR610347-1"/>
    </source>
</evidence>
<gene>
    <name evidence="12" type="primary">Tdp1_1</name>
    <name evidence="12" type="ORF">FJT64_010234</name>
</gene>
<feature type="binding site" evidence="10">
    <location>
        <position position="298"/>
    </location>
    <ligand>
        <name>substrate</name>
    </ligand>
</feature>
<evidence type="ECO:0000256" key="10">
    <source>
        <dbReference type="PIRSR" id="PIRSR610347-2"/>
    </source>
</evidence>
<accession>A0A6A4VM14</accession>
<keyword evidence="7" id="KW-0234">DNA repair</keyword>
<dbReference type="Pfam" id="PF06087">
    <property type="entry name" value="Tyr-DNA_phospho"/>
    <property type="match status" value="1"/>
</dbReference>
<dbReference type="GO" id="GO:0005634">
    <property type="term" value="C:nucleus"/>
    <property type="evidence" value="ECO:0007669"/>
    <property type="project" value="UniProtKB-SubCell"/>
</dbReference>
<keyword evidence="8" id="KW-0539">Nucleus</keyword>
<feature type="binding site" evidence="10">
    <location>
        <position position="79"/>
    </location>
    <ligand>
        <name>substrate</name>
    </ligand>
</feature>
<evidence type="ECO:0000256" key="3">
    <source>
        <dbReference type="ARBA" id="ARBA00022722"/>
    </source>
</evidence>
<feature type="active site" description="Nucleophile" evidence="9">
    <location>
        <position position="77"/>
    </location>
</feature>
<evidence type="ECO:0000313" key="12">
    <source>
        <dbReference type="EMBL" id="KAF0291652.1"/>
    </source>
</evidence>
<evidence type="ECO:0000256" key="4">
    <source>
        <dbReference type="ARBA" id="ARBA00022763"/>
    </source>
</evidence>
<keyword evidence="6" id="KW-0269">Exonuclease</keyword>
<proteinExistence type="inferred from homology"/>
<reference evidence="12 13" key="1">
    <citation type="submission" date="2019-07" db="EMBL/GenBank/DDBJ databases">
        <title>Draft genome assembly of a fouling barnacle, Amphibalanus amphitrite (Darwin, 1854): The first reference genome for Thecostraca.</title>
        <authorList>
            <person name="Kim W."/>
        </authorList>
    </citation>
    <scope>NUCLEOTIDE SEQUENCE [LARGE SCALE GENOMIC DNA]</scope>
    <source>
        <strain evidence="12">SNU_AA5</strain>
        <tissue evidence="12">Soma without cirri and trophi</tissue>
    </source>
</reference>
<comment type="subcellular location">
    <subcellularLocation>
        <location evidence="1">Nucleus</location>
    </subcellularLocation>
</comment>
<keyword evidence="13" id="KW-1185">Reference proteome</keyword>
<evidence type="ECO:0000256" key="2">
    <source>
        <dbReference type="ARBA" id="ARBA00010205"/>
    </source>
</evidence>
<dbReference type="GO" id="GO:0017005">
    <property type="term" value="F:3'-tyrosyl-DNA phosphodiesterase activity"/>
    <property type="evidence" value="ECO:0007669"/>
    <property type="project" value="TreeGrafter"/>
</dbReference>
<sequence length="409" mass="46459">MAVGIAELLDPSLGELRSSLQVNYMVDLAWLLEAYTVHGYQDKPLTVLHGTNGLIDPGFPGIITHKVKMPMLWGTHHTKMMIFEYTEGMRVVIHTANLVESDWEDRTQGVWVSPLLPTLPAGAPDTAGESPTEFRAHLLYYLTHYQLDILTPWIERVRRTDFSAIRVFLVGSVPGRFVGPELNRWAHNRVYDLLNKHTPRCNWQLIVQCSSIGALGEVPHEYLLDEFSFYMSGGLRNVPVAVIFPCEEDVRTSLEGYEAGSCLPYRWGQDNKQRWLYEFMCKWRSDTRNRTRAMPHIKTYTQISPDGRKMAWFLLASHNLSRSAWGVTQKQDKQMCSRSYELGVMFLPKFLGCEYLSVLTGDSVAPGGISLPYSVPLTAYQPGEQPWIIDKAHKKPDIFGTSLSKPTFG</sequence>
<dbReference type="EMBL" id="VIIS01001862">
    <property type="protein sequence ID" value="KAF0291651.1"/>
    <property type="molecule type" value="Genomic_DNA"/>
</dbReference>
<keyword evidence="4" id="KW-0227">DNA damage</keyword>
<organism evidence="12 13">
    <name type="scientific">Amphibalanus amphitrite</name>
    <name type="common">Striped barnacle</name>
    <name type="synonym">Balanus amphitrite</name>
    <dbReference type="NCBI Taxonomy" id="1232801"/>
    <lineage>
        <taxon>Eukaryota</taxon>
        <taxon>Metazoa</taxon>
        <taxon>Ecdysozoa</taxon>
        <taxon>Arthropoda</taxon>
        <taxon>Crustacea</taxon>
        <taxon>Multicrustacea</taxon>
        <taxon>Cirripedia</taxon>
        <taxon>Thoracica</taxon>
        <taxon>Thoracicalcarea</taxon>
        <taxon>Balanomorpha</taxon>
        <taxon>Balanoidea</taxon>
        <taxon>Balanidae</taxon>
        <taxon>Amphibalaninae</taxon>
        <taxon>Amphibalanus</taxon>
    </lineage>
</organism>